<proteinExistence type="inferred from homology"/>
<dbReference type="AlphaFoldDB" id="A0A8D0G9Z0"/>
<sequence length="138" mass="15565">MCPVPSKAMHAPEISPFGVSSSLPSECKGLVKHAGGCHCGAVRFEVWASADLHVFDCNCSICVKKQNRHFIVPATRFELLKGRLLNGRWRCSSRLILTASVSLTHFNQGSAPAMAQRRRWWPWWMISAGRWMQDAQHF</sequence>
<reference evidence="5" key="2">
    <citation type="submission" date="2025-09" db="UniProtKB">
        <authorList>
            <consortium name="Ensembl"/>
        </authorList>
    </citation>
    <scope>IDENTIFICATION</scope>
</reference>
<dbReference type="PANTHER" id="PTHR28620">
    <property type="entry name" value="CENTROMERE PROTEIN V"/>
    <property type="match status" value="1"/>
</dbReference>
<evidence type="ECO:0000256" key="3">
    <source>
        <dbReference type="ARBA" id="ARBA00022833"/>
    </source>
</evidence>
<comment type="similarity">
    <text evidence="1">Belongs to the Gfa family.</text>
</comment>
<dbReference type="Pfam" id="PF04828">
    <property type="entry name" value="GFA"/>
    <property type="match status" value="1"/>
</dbReference>
<feature type="domain" description="CENP-V/GFA" evidence="4">
    <location>
        <begin position="33"/>
        <end position="138"/>
    </location>
</feature>
<dbReference type="Ensembl" id="ENSSPUT00000005293.1">
    <property type="protein sequence ID" value="ENSSPUP00000004978.1"/>
    <property type="gene ID" value="ENSSPUG00000003758.1"/>
</dbReference>
<dbReference type="InterPro" id="IPR011057">
    <property type="entry name" value="Mss4-like_sf"/>
</dbReference>
<protein>
    <recommendedName>
        <fullName evidence="4">CENP-V/GFA domain-containing protein</fullName>
    </recommendedName>
</protein>
<dbReference type="InterPro" id="IPR052355">
    <property type="entry name" value="CENP-V-like"/>
</dbReference>
<dbReference type="GO" id="GO:0046872">
    <property type="term" value="F:metal ion binding"/>
    <property type="evidence" value="ECO:0007669"/>
    <property type="project" value="UniProtKB-KW"/>
</dbReference>
<name>A0A8D0G9Z0_SPHPU</name>
<organism evidence="5 6">
    <name type="scientific">Sphenodon punctatus</name>
    <name type="common">Tuatara</name>
    <name type="synonym">Hatteria punctata</name>
    <dbReference type="NCBI Taxonomy" id="8508"/>
    <lineage>
        <taxon>Eukaryota</taxon>
        <taxon>Metazoa</taxon>
        <taxon>Chordata</taxon>
        <taxon>Craniata</taxon>
        <taxon>Vertebrata</taxon>
        <taxon>Euteleostomi</taxon>
        <taxon>Lepidosauria</taxon>
        <taxon>Sphenodontia</taxon>
        <taxon>Sphenodontidae</taxon>
        <taxon>Sphenodon</taxon>
    </lineage>
</organism>
<dbReference type="SUPFAM" id="SSF51316">
    <property type="entry name" value="Mss4-like"/>
    <property type="match status" value="1"/>
</dbReference>
<dbReference type="Proteomes" id="UP000694392">
    <property type="component" value="Unplaced"/>
</dbReference>
<keyword evidence="2" id="KW-0479">Metal-binding</keyword>
<dbReference type="PANTHER" id="PTHR28620:SF1">
    <property type="entry name" value="CENP-V_GFA DOMAIN-CONTAINING PROTEIN"/>
    <property type="match status" value="1"/>
</dbReference>
<dbReference type="GO" id="GO:0016846">
    <property type="term" value="F:carbon-sulfur lyase activity"/>
    <property type="evidence" value="ECO:0007669"/>
    <property type="project" value="InterPro"/>
</dbReference>
<keyword evidence="6" id="KW-1185">Reference proteome</keyword>
<dbReference type="PROSITE" id="PS51891">
    <property type="entry name" value="CENP_V_GFA"/>
    <property type="match status" value="1"/>
</dbReference>
<dbReference type="InterPro" id="IPR006913">
    <property type="entry name" value="CENP-V/GFA"/>
</dbReference>
<evidence type="ECO:0000256" key="1">
    <source>
        <dbReference type="ARBA" id="ARBA00005495"/>
    </source>
</evidence>
<evidence type="ECO:0000256" key="2">
    <source>
        <dbReference type="ARBA" id="ARBA00022723"/>
    </source>
</evidence>
<accession>A0A8D0G9Z0</accession>
<evidence type="ECO:0000313" key="6">
    <source>
        <dbReference type="Proteomes" id="UP000694392"/>
    </source>
</evidence>
<evidence type="ECO:0000259" key="4">
    <source>
        <dbReference type="PROSITE" id="PS51891"/>
    </source>
</evidence>
<keyword evidence="3" id="KW-0862">Zinc</keyword>
<dbReference type="GeneTree" id="ENSGT00390000003183"/>
<evidence type="ECO:0000313" key="5">
    <source>
        <dbReference type="Ensembl" id="ENSSPUP00000004978.1"/>
    </source>
</evidence>
<reference evidence="5" key="1">
    <citation type="submission" date="2025-08" db="UniProtKB">
        <authorList>
            <consortium name="Ensembl"/>
        </authorList>
    </citation>
    <scope>IDENTIFICATION</scope>
</reference>
<dbReference type="Gene3D" id="2.170.150.70">
    <property type="match status" value="1"/>
</dbReference>